<dbReference type="AlphaFoldDB" id="A0A0F9VPU3"/>
<proteinExistence type="predicted"/>
<reference evidence="1" key="1">
    <citation type="journal article" date="2015" name="Nature">
        <title>Complex archaea that bridge the gap between prokaryotes and eukaryotes.</title>
        <authorList>
            <person name="Spang A."/>
            <person name="Saw J.H."/>
            <person name="Jorgensen S.L."/>
            <person name="Zaremba-Niedzwiedzka K."/>
            <person name="Martijn J."/>
            <person name="Lind A.E."/>
            <person name="van Eijk R."/>
            <person name="Schleper C."/>
            <person name="Guy L."/>
            <person name="Ettema T.J."/>
        </authorList>
    </citation>
    <scope>NUCLEOTIDE SEQUENCE</scope>
</reference>
<evidence type="ECO:0000313" key="1">
    <source>
        <dbReference type="EMBL" id="KKO01948.1"/>
    </source>
</evidence>
<comment type="caution">
    <text evidence="1">The sequence shown here is derived from an EMBL/GenBank/DDBJ whole genome shotgun (WGS) entry which is preliminary data.</text>
</comment>
<accession>A0A0F9VPU3</accession>
<organism evidence="1">
    <name type="scientific">marine sediment metagenome</name>
    <dbReference type="NCBI Taxonomy" id="412755"/>
    <lineage>
        <taxon>unclassified sequences</taxon>
        <taxon>metagenomes</taxon>
        <taxon>ecological metagenomes</taxon>
    </lineage>
</organism>
<sequence>MNAKADTHPEDLLTWADGTTAERSDYDRGDYNFMSDDFTVTPVDQRVDHFDEDISIPQLYEQLSIALKSMKCNAVIHFDNDEICLELGVTNTSFTQDFESALKRVASAVILKEMPDAPTGIRAFGDVLIDPSSGITFWGWKVGAHANEEITDEDGRWINPVSLAEAPAPAEIDPCP</sequence>
<protein>
    <submittedName>
        <fullName evidence="1">Uncharacterized protein</fullName>
    </submittedName>
</protein>
<gene>
    <name evidence="1" type="ORF">LCGC14_0113030</name>
</gene>
<name>A0A0F9VPU3_9ZZZZ</name>
<dbReference type="EMBL" id="LAZR01000033">
    <property type="protein sequence ID" value="KKO01948.1"/>
    <property type="molecule type" value="Genomic_DNA"/>
</dbReference>